<reference evidence="1" key="1">
    <citation type="journal article" date="2013" name="Environ. Microbiol.">
        <title>Microbiota from the distal guts of lean and obese adolescents exhibit partial functional redundancy besides clear differences in community structure.</title>
        <authorList>
            <person name="Ferrer M."/>
            <person name="Ruiz A."/>
            <person name="Lanza F."/>
            <person name="Haange S.B."/>
            <person name="Oberbach A."/>
            <person name="Till H."/>
            <person name="Bargiela R."/>
            <person name="Campoy C."/>
            <person name="Segura M.T."/>
            <person name="Richter M."/>
            <person name="von Bergen M."/>
            <person name="Seifert J."/>
            <person name="Suarez A."/>
        </authorList>
    </citation>
    <scope>NUCLEOTIDE SEQUENCE</scope>
</reference>
<dbReference type="EMBL" id="AJWZ01002892">
    <property type="protein sequence ID" value="EKC69709.1"/>
    <property type="molecule type" value="Genomic_DNA"/>
</dbReference>
<comment type="caution">
    <text evidence="1">The sequence shown here is derived from an EMBL/GenBank/DDBJ whole genome shotgun (WGS) entry which is preliminary data.</text>
</comment>
<proteinExistence type="predicted"/>
<evidence type="ECO:0000313" key="1">
    <source>
        <dbReference type="EMBL" id="EKC69709.1"/>
    </source>
</evidence>
<protein>
    <submittedName>
        <fullName evidence="1">Uncharacterized protein</fullName>
    </submittedName>
</protein>
<organism evidence="1">
    <name type="scientific">human gut metagenome</name>
    <dbReference type="NCBI Taxonomy" id="408170"/>
    <lineage>
        <taxon>unclassified sequences</taxon>
        <taxon>metagenomes</taxon>
        <taxon>organismal metagenomes</taxon>
    </lineage>
</organism>
<accession>K1TQ22</accession>
<sequence length="134" mass="16379">KFNDSTCDIAKAIDYLIKNLKERDCFDLYKNEVEYITVRHFFYRFEQLLTVYGEESFELKVKLINTLFDYLEENFPKFRQNKYIKYNLPYRIYNLFAFYSSREKLLDFVAKCKDMSKEEQDEYVKNIKSGIRKG</sequence>
<gene>
    <name evidence="1" type="ORF">OBE_04278</name>
</gene>
<name>K1TQ22_9ZZZZ</name>
<feature type="non-terminal residue" evidence="1">
    <location>
        <position position="1"/>
    </location>
</feature>
<dbReference type="AlphaFoldDB" id="K1TQ22"/>